<evidence type="ECO:0000313" key="2">
    <source>
        <dbReference type="Proteomes" id="UP001057520"/>
    </source>
</evidence>
<accession>A0ABY4ZZL0</accession>
<name>A0ABY4ZZL0_9CAUL</name>
<organism evidence="1 2">
    <name type="scientific">Caulobacter segnis</name>
    <dbReference type="NCBI Taxonomy" id="88688"/>
    <lineage>
        <taxon>Bacteria</taxon>
        <taxon>Pseudomonadati</taxon>
        <taxon>Pseudomonadota</taxon>
        <taxon>Alphaproteobacteria</taxon>
        <taxon>Caulobacterales</taxon>
        <taxon>Caulobacteraceae</taxon>
        <taxon>Caulobacter</taxon>
    </lineage>
</organism>
<sequence length="56" mass="5966">MPKGEKGATMGELKLDACERYLRLSGLKEGGVSNRSNSTHPACDDAALRRIMVSGS</sequence>
<evidence type="ECO:0000313" key="1">
    <source>
        <dbReference type="EMBL" id="USQ98105.1"/>
    </source>
</evidence>
<dbReference type="Proteomes" id="UP001057520">
    <property type="component" value="Chromosome"/>
</dbReference>
<protein>
    <submittedName>
        <fullName evidence="1">Uncharacterized protein</fullName>
    </submittedName>
</protein>
<gene>
    <name evidence="1" type="ORF">MZV50_11415</name>
</gene>
<keyword evidence="2" id="KW-1185">Reference proteome</keyword>
<proteinExistence type="predicted"/>
<reference evidence="1 2" key="1">
    <citation type="submission" date="2022-04" db="EMBL/GenBank/DDBJ databases">
        <title>Genome sequence of soybean root-associated Caulobacter segnis RL271.</title>
        <authorList>
            <person name="Longley R."/>
            <person name="Bonito G."/>
            <person name="Trigodet F."/>
            <person name="Crosson S."/>
            <person name="Fiebig A."/>
        </authorList>
    </citation>
    <scope>NUCLEOTIDE SEQUENCE [LARGE SCALE GENOMIC DNA]</scope>
    <source>
        <strain evidence="1 2">RL271</strain>
    </source>
</reference>
<dbReference type="EMBL" id="CP096040">
    <property type="protein sequence ID" value="USQ98105.1"/>
    <property type="molecule type" value="Genomic_DNA"/>
</dbReference>